<dbReference type="EMBL" id="MU826355">
    <property type="protein sequence ID" value="KAJ7379801.1"/>
    <property type="molecule type" value="Genomic_DNA"/>
</dbReference>
<evidence type="ECO:0000313" key="2">
    <source>
        <dbReference type="Proteomes" id="UP001163046"/>
    </source>
</evidence>
<accession>A0A9W9ZDN7</accession>
<reference evidence="1" key="1">
    <citation type="submission" date="2023-01" db="EMBL/GenBank/DDBJ databases">
        <title>Genome assembly of the deep-sea coral Lophelia pertusa.</title>
        <authorList>
            <person name="Herrera S."/>
            <person name="Cordes E."/>
        </authorList>
    </citation>
    <scope>NUCLEOTIDE SEQUENCE</scope>
    <source>
        <strain evidence="1">USNM1676648</strain>
        <tissue evidence="1">Polyp</tissue>
    </source>
</reference>
<sequence>MDPTFVKGYTEKAASCLRSRDSQMLRRPMTKLWNVILETRFRKKKATINNRLLQKNRFWDKEAQKGKRACYTSAAERQRTLKKSGDELMLIQKYRTFLRTLL</sequence>
<protein>
    <submittedName>
        <fullName evidence="1">Uncharacterized protein</fullName>
    </submittedName>
</protein>
<proteinExistence type="predicted"/>
<organism evidence="1 2">
    <name type="scientific">Desmophyllum pertusum</name>
    <dbReference type="NCBI Taxonomy" id="174260"/>
    <lineage>
        <taxon>Eukaryota</taxon>
        <taxon>Metazoa</taxon>
        <taxon>Cnidaria</taxon>
        <taxon>Anthozoa</taxon>
        <taxon>Hexacorallia</taxon>
        <taxon>Scleractinia</taxon>
        <taxon>Caryophylliina</taxon>
        <taxon>Caryophylliidae</taxon>
        <taxon>Desmophyllum</taxon>
    </lineage>
</organism>
<dbReference type="AlphaFoldDB" id="A0A9W9ZDN7"/>
<dbReference type="Proteomes" id="UP001163046">
    <property type="component" value="Unassembled WGS sequence"/>
</dbReference>
<gene>
    <name evidence="1" type="ORF">OS493_012548</name>
</gene>
<comment type="caution">
    <text evidence="1">The sequence shown here is derived from an EMBL/GenBank/DDBJ whole genome shotgun (WGS) entry which is preliminary data.</text>
</comment>
<name>A0A9W9ZDN7_9CNID</name>
<evidence type="ECO:0000313" key="1">
    <source>
        <dbReference type="EMBL" id="KAJ7379801.1"/>
    </source>
</evidence>
<keyword evidence="2" id="KW-1185">Reference proteome</keyword>